<organism evidence="1 2">
    <name type="scientific">Ilex paraguariensis</name>
    <name type="common">yerba mate</name>
    <dbReference type="NCBI Taxonomy" id="185542"/>
    <lineage>
        <taxon>Eukaryota</taxon>
        <taxon>Viridiplantae</taxon>
        <taxon>Streptophyta</taxon>
        <taxon>Embryophyta</taxon>
        <taxon>Tracheophyta</taxon>
        <taxon>Spermatophyta</taxon>
        <taxon>Magnoliopsida</taxon>
        <taxon>eudicotyledons</taxon>
        <taxon>Gunneridae</taxon>
        <taxon>Pentapetalae</taxon>
        <taxon>asterids</taxon>
        <taxon>campanulids</taxon>
        <taxon>Aquifoliales</taxon>
        <taxon>Aquifoliaceae</taxon>
        <taxon>Ilex</taxon>
    </lineage>
</organism>
<dbReference type="Proteomes" id="UP001642360">
    <property type="component" value="Unassembled WGS sequence"/>
</dbReference>
<reference evidence="1 2" key="1">
    <citation type="submission" date="2024-02" db="EMBL/GenBank/DDBJ databases">
        <authorList>
            <person name="Vignale AGUSTIN F."/>
            <person name="Sosa J E."/>
            <person name="Modenutti C."/>
        </authorList>
    </citation>
    <scope>NUCLEOTIDE SEQUENCE [LARGE SCALE GENOMIC DNA]</scope>
</reference>
<protein>
    <submittedName>
        <fullName evidence="1">Uncharacterized protein</fullName>
    </submittedName>
</protein>
<keyword evidence="2" id="KW-1185">Reference proteome</keyword>
<accession>A0ABC8RPZ5</accession>
<proteinExistence type="predicted"/>
<evidence type="ECO:0000313" key="2">
    <source>
        <dbReference type="Proteomes" id="UP001642360"/>
    </source>
</evidence>
<sequence>MKMQDLSVAGSRWFSLDEQRLGLVGSRVVGARRRSRWILVFGGGGEVTVVCGGGEVKTIVRGGEGFELQTHNRIADTRETP</sequence>
<dbReference type="EMBL" id="CAUOFW020001417">
    <property type="protein sequence ID" value="CAK9144733.1"/>
    <property type="molecule type" value="Genomic_DNA"/>
</dbReference>
<dbReference type="AlphaFoldDB" id="A0ABC8RPZ5"/>
<name>A0ABC8RPZ5_9AQUA</name>
<comment type="caution">
    <text evidence="1">The sequence shown here is derived from an EMBL/GenBank/DDBJ whole genome shotgun (WGS) entry which is preliminary data.</text>
</comment>
<gene>
    <name evidence="1" type="ORF">ILEXP_LOCUS12499</name>
</gene>
<evidence type="ECO:0000313" key="1">
    <source>
        <dbReference type="EMBL" id="CAK9144733.1"/>
    </source>
</evidence>